<name>A0ABW2PNE1_9BACL</name>
<evidence type="ECO:0000313" key="5">
    <source>
        <dbReference type="Proteomes" id="UP001596439"/>
    </source>
</evidence>
<protein>
    <submittedName>
        <fullName evidence="4">GNAT family N-acetyltransferase</fullName>
        <ecNumber evidence="4">2.3.-.-</ecNumber>
    </submittedName>
</protein>
<keyword evidence="5" id="KW-1185">Reference proteome</keyword>
<sequence length="191" mass="21519">MNIRQATKQDCTKIAPLMYQAIHEIAYTLTGSTNTDEVLERLAMWVEKPKNRLSHENIWVAEIEGEVAGMIISYRGDEAEELDRPIREWLTAHGSEEELDVETEGFVQYIDSLAVLEAYGGRGIGTKLIEHICTVATERGIPAVTLNVDQANPAAHRLYTRLGFQKEKEINISGARFDYMKKETSSTLFSV</sequence>
<dbReference type="Gene3D" id="3.40.630.30">
    <property type="match status" value="1"/>
</dbReference>
<dbReference type="Proteomes" id="UP001596439">
    <property type="component" value="Unassembled WGS sequence"/>
</dbReference>
<dbReference type="InterPro" id="IPR000182">
    <property type="entry name" value="GNAT_dom"/>
</dbReference>
<keyword evidence="1 4" id="KW-0808">Transferase</keyword>
<dbReference type="CDD" id="cd04301">
    <property type="entry name" value="NAT_SF"/>
    <property type="match status" value="1"/>
</dbReference>
<dbReference type="PANTHER" id="PTHR43877:SF2">
    <property type="entry name" value="AMINOALKYLPHOSPHONATE N-ACETYLTRANSFERASE-RELATED"/>
    <property type="match status" value="1"/>
</dbReference>
<dbReference type="InterPro" id="IPR016181">
    <property type="entry name" value="Acyl_CoA_acyltransferase"/>
</dbReference>
<organism evidence="4 5">
    <name type="scientific">Exiguobacterium aestuarii</name>
    <dbReference type="NCBI Taxonomy" id="273527"/>
    <lineage>
        <taxon>Bacteria</taxon>
        <taxon>Bacillati</taxon>
        <taxon>Bacillota</taxon>
        <taxon>Bacilli</taxon>
        <taxon>Bacillales</taxon>
        <taxon>Bacillales Family XII. Incertae Sedis</taxon>
        <taxon>Exiguobacterium</taxon>
    </lineage>
</organism>
<dbReference type="InterPro" id="IPR050832">
    <property type="entry name" value="Bact_Acetyltransf"/>
</dbReference>
<accession>A0ABW2PNE1</accession>
<evidence type="ECO:0000259" key="3">
    <source>
        <dbReference type="PROSITE" id="PS51186"/>
    </source>
</evidence>
<comment type="caution">
    <text evidence="4">The sequence shown here is derived from an EMBL/GenBank/DDBJ whole genome shotgun (WGS) entry which is preliminary data.</text>
</comment>
<feature type="domain" description="N-acetyltransferase" evidence="3">
    <location>
        <begin position="1"/>
        <end position="185"/>
    </location>
</feature>
<dbReference type="EMBL" id="JBHTCE010000003">
    <property type="protein sequence ID" value="MFC7390993.1"/>
    <property type="molecule type" value="Genomic_DNA"/>
</dbReference>
<dbReference type="EC" id="2.3.-.-" evidence="4"/>
<proteinExistence type="predicted"/>
<dbReference type="PROSITE" id="PS51186">
    <property type="entry name" value="GNAT"/>
    <property type="match status" value="1"/>
</dbReference>
<reference evidence="5" key="1">
    <citation type="journal article" date="2019" name="Int. J. Syst. Evol. Microbiol.">
        <title>The Global Catalogue of Microorganisms (GCM) 10K type strain sequencing project: providing services to taxonomists for standard genome sequencing and annotation.</title>
        <authorList>
            <consortium name="The Broad Institute Genomics Platform"/>
            <consortium name="The Broad Institute Genome Sequencing Center for Infectious Disease"/>
            <person name="Wu L."/>
            <person name="Ma J."/>
        </authorList>
    </citation>
    <scope>NUCLEOTIDE SEQUENCE [LARGE SCALE GENOMIC DNA]</scope>
    <source>
        <strain evidence="5">CCUG 55590</strain>
    </source>
</reference>
<dbReference type="GO" id="GO:0016746">
    <property type="term" value="F:acyltransferase activity"/>
    <property type="evidence" value="ECO:0007669"/>
    <property type="project" value="UniProtKB-KW"/>
</dbReference>
<dbReference type="PANTHER" id="PTHR43877">
    <property type="entry name" value="AMINOALKYLPHOSPHONATE N-ACETYLTRANSFERASE-RELATED-RELATED"/>
    <property type="match status" value="1"/>
</dbReference>
<dbReference type="RefSeq" id="WP_214790670.1">
    <property type="nucleotide sequence ID" value="NZ_JANIEL010000011.1"/>
</dbReference>
<evidence type="ECO:0000313" key="4">
    <source>
        <dbReference type="EMBL" id="MFC7390993.1"/>
    </source>
</evidence>
<evidence type="ECO:0000256" key="1">
    <source>
        <dbReference type="ARBA" id="ARBA00022679"/>
    </source>
</evidence>
<gene>
    <name evidence="4" type="ORF">ACFQO8_12695</name>
</gene>
<dbReference type="Pfam" id="PF00583">
    <property type="entry name" value="Acetyltransf_1"/>
    <property type="match status" value="1"/>
</dbReference>
<evidence type="ECO:0000256" key="2">
    <source>
        <dbReference type="ARBA" id="ARBA00023315"/>
    </source>
</evidence>
<dbReference type="SUPFAM" id="SSF55729">
    <property type="entry name" value="Acyl-CoA N-acyltransferases (Nat)"/>
    <property type="match status" value="1"/>
</dbReference>
<keyword evidence="2 4" id="KW-0012">Acyltransferase</keyword>